<organism evidence="1 2">
    <name type="scientific">Allorhodopirellula heiligendammensis</name>
    <dbReference type="NCBI Taxonomy" id="2714739"/>
    <lineage>
        <taxon>Bacteria</taxon>
        <taxon>Pseudomonadati</taxon>
        <taxon>Planctomycetota</taxon>
        <taxon>Planctomycetia</taxon>
        <taxon>Pirellulales</taxon>
        <taxon>Pirellulaceae</taxon>
        <taxon>Allorhodopirellula</taxon>
    </lineage>
</organism>
<dbReference type="AlphaFoldDB" id="A0A5C6BFQ8"/>
<gene>
    <name evidence="1" type="ORF">Poly21_49320</name>
</gene>
<proteinExistence type="predicted"/>
<dbReference type="InterPro" id="IPR023614">
    <property type="entry name" value="Porin_dom_sf"/>
</dbReference>
<evidence type="ECO:0000313" key="2">
    <source>
        <dbReference type="Proteomes" id="UP000319908"/>
    </source>
</evidence>
<reference evidence="1 2" key="1">
    <citation type="journal article" date="2020" name="Antonie Van Leeuwenhoek">
        <title>Rhodopirellula heiligendammensis sp. nov., Rhodopirellula pilleata sp. nov., and Rhodopirellula solitaria sp. nov. isolated from natural or artificial marine surfaces in Northern Germany and California, USA, and emended description of the genus Rhodopirellula.</title>
        <authorList>
            <person name="Kallscheuer N."/>
            <person name="Wiegand S."/>
            <person name="Jogler M."/>
            <person name="Boedeker C."/>
            <person name="Peeters S.H."/>
            <person name="Rast P."/>
            <person name="Heuer A."/>
            <person name="Jetten M.S.M."/>
            <person name="Rohde M."/>
            <person name="Jogler C."/>
        </authorList>
    </citation>
    <scope>NUCLEOTIDE SEQUENCE [LARGE SCALE GENOMIC DNA]</scope>
    <source>
        <strain evidence="1 2">Poly21</strain>
    </source>
</reference>
<keyword evidence="2" id="KW-1185">Reference proteome</keyword>
<dbReference type="EMBL" id="SJPU01000003">
    <property type="protein sequence ID" value="TWU11025.1"/>
    <property type="molecule type" value="Genomic_DNA"/>
</dbReference>
<accession>A0A5C6BFQ8</accession>
<comment type="caution">
    <text evidence="1">The sequence shown here is derived from an EMBL/GenBank/DDBJ whole genome shotgun (WGS) entry which is preliminary data.</text>
</comment>
<evidence type="ECO:0000313" key="1">
    <source>
        <dbReference type="EMBL" id="TWU11025.1"/>
    </source>
</evidence>
<sequence length="551" mass="61003">MSIEECVAVASVVIRQTGATILRRTAMRADRNIQQRGTIAKWLLAAPILWAPTVSAEDLTISREILPIRQVSLESPSGTSPESSFSMLLQQPEEVSDDWLWQNGRPEVSGWHEDDHWVAKHDRPGQDGWSGQDWEAGKMPEPNAAGDELQPLPSVYAGYDDGFVIASGANTGLDVDRQPYSLRINGYGQLRHTVFDSRSTNPSLNQLQLKRARIILSGHAFSTDLTYFVQLDGRSTAGDALRLLDYYLDFDIGHRWLGLTEHRLGFKTGLYKMPFSFARWTSGKEFQFADRSMASAFFDVNRSLAWGLYGRIDTPLAPLDWEVALFNGLVTGGAETGSSGQLDNNPAVSIRLSSFPIGTWGANDIADLEFHEQLATRVGAGFAVSTIDRTGMTEFSEPLVVDSGLPLANLLPASASSYTASLYSIDASMKYRGLSFTSEYYFRSISNIEGTLLPTLFDQGFWLEAGYFLTPHEWQVLARWSRVQGNSGTLGARDQSSDEVAAGFVRYFRNQHIKLTMDATHLNGASINSATLDIAPGDDGWLYRTQLQFSF</sequence>
<dbReference type="Proteomes" id="UP000319908">
    <property type="component" value="Unassembled WGS sequence"/>
</dbReference>
<dbReference type="Gene3D" id="2.40.160.10">
    <property type="entry name" value="Porin"/>
    <property type="match status" value="1"/>
</dbReference>
<name>A0A5C6BFQ8_9BACT</name>
<protein>
    <submittedName>
        <fullName evidence="1">Phosphate-selective porin O and P</fullName>
    </submittedName>
</protein>
<dbReference type="SUPFAM" id="SSF56935">
    <property type="entry name" value="Porins"/>
    <property type="match status" value="1"/>
</dbReference>